<dbReference type="PANTHER" id="PTHR42723">
    <property type="entry name" value="CHLOROPHYLL SYNTHASE"/>
    <property type="match status" value="1"/>
</dbReference>
<keyword evidence="8" id="KW-1185">Reference proteome</keyword>
<dbReference type="CDD" id="cd13961">
    <property type="entry name" value="PT_UbiA_DGGGPS"/>
    <property type="match status" value="1"/>
</dbReference>
<evidence type="ECO:0000256" key="2">
    <source>
        <dbReference type="ARBA" id="ARBA00022475"/>
    </source>
</evidence>
<feature type="transmembrane region" description="Helical" evidence="6">
    <location>
        <begin position="223"/>
        <end position="240"/>
    </location>
</feature>
<name>A0ABU9NQT1_9FLAO</name>
<reference evidence="7 8" key="1">
    <citation type="submission" date="2024-03" db="EMBL/GenBank/DDBJ databases">
        <title>Two novel species of the genus Flavobacterium exhibiting potentially degradation of complex polysaccharides.</title>
        <authorList>
            <person name="Lian X."/>
        </authorList>
    </citation>
    <scope>NUCLEOTIDE SEQUENCE [LARGE SCALE GENOMIC DNA]</scope>
    <source>
        <strain evidence="7 8">N6</strain>
    </source>
</reference>
<accession>A0ABU9NQT1</accession>
<evidence type="ECO:0000313" key="7">
    <source>
        <dbReference type="EMBL" id="MEM0577670.1"/>
    </source>
</evidence>
<evidence type="ECO:0000256" key="5">
    <source>
        <dbReference type="ARBA" id="ARBA00023136"/>
    </source>
</evidence>
<evidence type="ECO:0000256" key="3">
    <source>
        <dbReference type="ARBA" id="ARBA00022692"/>
    </source>
</evidence>
<dbReference type="PANTHER" id="PTHR42723:SF1">
    <property type="entry name" value="CHLOROPHYLL SYNTHASE, CHLOROPLASTIC"/>
    <property type="match status" value="1"/>
</dbReference>
<dbReference type="InterPro" id="IPR044878">
    <property type="entry name" value="UbiA_sf"/>
</dbReference>
<dbReference type="Proteomes" id="UP001468798">
    <property type="component" value="Unassembled WGS sequence"/>
</dbReference>
<dbReference type="InterPro" id="IPR050475">
    <property type="entry name" value="Prenyltransferase_related"/>
</dbReference>
<feature type="transmembrane region" description="Helical" evidence="6">
    <location>
        <begin position="111"/>
        <end position="128"/>
    </location>
</feature>
<dbReference type="InterPro" id="IPR000537">
    <property type="entry name" value="UbiA_prenyltransferase"/>
</dbReference>
<keyword evidence="2" id="KW-1003">Cell membrane</keyword>
<keyword evidence="5 6" id="KW-0472">Membrane</keyword>
<protein>
    <submittedName>
        <fullName evidence="7">Geranylgeranylglycerol-phosphate geranylgeranyltransferase</fullName>
    </submittedName>
</protein>
<feature type="transmembrane region" description="Helical" evidence="6">
    <location>
        <begin position="135"/>
        <end position="159"/>
    </location>
</feature>
<sequence length="308" mass="35032">MKYLQLIRYQNLLLLALMQLILRFGFLKEQNCSLALSNFQYVMLVLATLFIAAGGYVINDIFDQDTDAINKPDKVLIGKTIKESVAYNLYVGVTITGVCIGFYLSNVIDKPNFAALFILIAATLYFYATTLKQMLLIGNIIVALLLAISVLIIGVFDLFPVTYAENQRQMIQIFSILIDYAFFAFLLHLIREITKDLEDIKGDDHQGMSTLAIRLGISKTTKLIAVLSLIPIGLLLNYMYRYFVLNDLHLITIYSIIFIIAPFLYFTIKIATAKTKTEFHHLSTVLKWVVFFGLFLLPILTYNIQHHA</sequence>
<proteinExistence type="predicted"/>
<evidence type="ECO:0000256" key="1">
    <source>
        <dbReference type="ARBA" id="ARBA00004141"/>
    </source>
</evidence>
<evidence type="ECO:0000313" key="8">
    <source>
        <dbReference type="Proteomes" id="UP001468798"/>
    </source>
</evidence>
<feature type="transmembrane region" description="Helical" evidence="6">
    <location>
        <begin position="285"/>
        <end position="304"/>
    </location>
</feature>
<feature type="transmembrane region" description="Helical" evidence="6">
    <location>
        <begin position="171"/>
        <end position="190"/>
    </location>
</feature>
<dbReference type="Gene3D" id="1.20.120.1780">
    <property type="entry name" value="UbiA prenyltransferase"/>
    <property type="match status" value="1"/>
</dbReference>
<feature type="transmembrane region" description="Helical" evidence="6">
    <location>
        <begin position="85"/>
        <end position="105"/>
    </location>
</feature>
<dbReference type="Pfam" id="PF01040">
    <property type="entry name" value="UbiA"/>
    <property type="match status" value="1"/>
</dbReference>
<keyword evidence="3 6" id="KW-0812">Transmembrane</keyword>
<dbReference type="RefSeq" id="WP_342692553.1">
    <property type="nucleotide sequence ID" value="NZ_JBCGDP010000014.1"/>
</dbReference>
<evidence type="ECO:0000256" key="4">
    <source>
        <dbReference type="ARBA" id="ARBA00022989"/>
    </source>
</evidence>
<gene>
    <name evidence="7" type="ORF">WFZ86_14280</name>
</gene>
<dbReference type="NCBIfam" id="NF009512">
    <property type="entry name" value="PRK12872.1-1"/>
    <property type="match status" value="1"/>
</dbReference>
<evidence type="ECO:0000256" key="6">
    <source>
        <dbReference type="SAM" id="Phobius"/>
    </source>
</evidence>
<comment type="subcellular location">
    <subcellularLocation>
        <location evidence="1">Membrane</location>
        <topology evidence="1">Multi-pass membrane protein</topology>
    </subcellularLocation>
</comment>
<feature type="transmembrane region" description="Helical" evidence="6">
    <location>
        <begin position="12"/>
        <end position="27"/>
    </location>
</feature>
<feature type="transmembrane region" description="Helical" evidence="6">
    <location>
        <begin position="39"/>
        <end position="58"/>
    </location>
</feature>
<dbReference type="Gene3D" id="1.10.357.140">
    <property type="entry name" value="UbiA prenyltransferase"/>
    <property type="match status" value="1"/>
</dbReference>
<organism evidence="7 8">
    <name type="scientific">Flavobacterium polysaccharolyticum</name>
    <dbReference type="NCBI Taxonomy" id="3133148"/>
    <lineage>
        <taxon>Bacteria</taxon>
        <taxon>Pseudomonadati</taxon>
        <taxon>Bacteroidota</taxon>
        <taxon>Flavobacteriia</taxon>
        <taxon>Flavobacteriales</taxon>
        <taxon>Flavobacteriaceae</taxon>
        <taxon>Flavobacterium</taxon>
    </lineage>
</organism>
<keyword evidence="4 6" id="KW-1133">Transmembrane helix</keyword>
<comment type="caution">
    <text evidence="7">The sequence shown here is derived from an EMBL/GenBank/DDBJ whole genome shotgun (WGS) entry which is preliminary data.</text>
</comment>
<feature type="transmembrane region" description="Helical" evidence="6">
    <location>
        <begin position="252"/>
        <end position="273"/>
    </location>
</feature>
<dbReference type="EMBL" id="JBCGDP010000014">
    <property type="protein sequence ID" value="MEM0577670.1"/>
    <property type="molecule type" value="Genomic_DNA"/>
</dbReference>